<evidence type="ECO:0000256" key="3">
    <source>
        <dbReference type="ARBA" id="ARBA00022692"/>
    </source>
</evidence>
<feature type="region of interest" description="Disordered" evidence="8">
    <location>
        <begin position="1"/>
        <end position="65"/>
    </location>
</feature>
<dbReference type="PANTHER" id="PTHR20886">
    <property type="entry name" value="VANG-LIKE PROTEIN"/>
    <property type="match status" value="1"/>
</dbReference>
<comment type="subcellular location">
    <subcellularLocation>
        <location evidence="1">Cell membrane</location>
        <topology evidence="1">Multi-pass membrane protein</topology>
    </subcellularLocation>
</comment>
<evidence type="ECO:0000256" key="1">
    <source>
        <dbReference type="ARBA" id="ARBA00004651"/>
    </source>
</evidence>
<dbReference type="InterPro" id="IPR009539">
    <property type="entry name" value="VANGL"/>
</dbReference>
<comment type="similarity">
    <text evidence="6 7">Belongs to the Vang family.</text>
</comment>
<evidence type="ECO:0000256" key="4">
    <source>
        <dbReference type="ARBA" id="ARBA00022989"/>
    </source>
</evidence>
<dbReference type="Pfam" id="PF06638">
    <property type="entry name" value="Strabismus"/>
    <property type="match status" value="1"/>
</dbReference>
<feature type="transmembrane region" description="Helical" evidence="9">
    <location>
        <begin position="193"/>
        <end position="217"/>
    </location>
</feature>
<dbReference type="PIRSF" id="PIRSF007991">
    <property type="entry name" value="Strabismus"/>
    <property type="match status" value="1"/>
</dbReference>
<evidence type="ECO:0000256" key="9">
    <source>
        <dbReference type="SAM" id="Phobius"/>
    </source>
</evidence>
<feature type="transmembrane region" description="Helical" evidence="9">
    <location>
        <begin position="162"/>
        <end position="181"/>
    </location>
</feature>
<evidence type="ECO:0000256" key="8">
    <source>
        <dbReference type="SAM" id="MobiDB-lite"/>
    </source>
</evidence>
<name>A0A6F9DVW9_9ASCI</name>
<gene>
    <name evidence="10" type="primary">Vangl2</name>
</gene>
<protein>
    <recommendedName>
        <fullName evidence="7">Vang-like protein</fullName>
    </recommendedName>
</protein>
<sequence>MDTDRLDNESEYSVNTNRSERSRHRRHRNRDHSKRHRGRGSGIDLDDSAAEKTVTIRTPPMDGRHVSRADEETIVNMPEDDNWGETNTFISGTTDVTQLSNESLAKLKKDLQSSVGFHDCGFVATILFAFISYVTPIAFVVIPKILGKSFQNDSCGTVCKGSLIDMAFNLFILLILSWAIFFRQQRTSMPRVFMFRALIMVLVILVTLTYWLYYVVWILEENEQDYTSIVAYAGRLTNSLLWLHYLSLALLELRHLQNTFVLEVIRTTDGERKFYSIGDLSIQRCSVWVLEKYYCDFPVYNPALMRIPSRSSRMKQITSNSFKVYNVDGQPGNDSHGMTHQAIIAAVARRRDAGHNERYYEEAEYERRIRKRKARLVAATEDAFTHIRRASEQEITKAKGSESVMDPEGASKAIFPALARSLQKYLRTTRQHQHYDIDGILKHLAFCVKNDMTPKAFLEKYLHPGPSLTYDPRQDSSQWELVSDEPLVNMLKEGSVFRLNQQNYSLVVTARRLPRVRLQEVFVDSSTHRFVLQMQSETSV</sequence>
<dbReference type="AlphaFoldDB" id="A0A6F9DVW9"/>
<accession>A0A6F9DVW9</accession>
<keyword evidence="5 7" id="KW-0472">Membrane</keyword>
<evidence type="ECO:0000313" key="10">
    <source>
        <dbReference type="EMBL" id="CAB3267594.1"/>
    </source>
</evidence>
<evidence type="ECO:0000256" key="5">
    <source>
        <dbReference type="ARBA" id="ARBA00023136"/>
    </source>
</evidence>
<feature type="transmembrane region" description="Helical" evidence="9">
    <location>
        <begin position="116"/>
        <end position="142"/>
    </location>
</feature>
<feature type="compositionally biased region" description="Basic residues" evidence="8">
    <location>
        <begin position="21"/>
        <end position="39"/>
    </location>
</feature>
<keyword evidence="4 9" id="KW-1133">Transmembrane helix</keyword>
<keyword evidence="3 9" id="KW-0812">Transmembrane</keyword>
<organism evidence="10">
    <name type="scientific">Phallusia mammillata</name>
    <dbReference type="NCBI Taxonomy" id="59560"/>
    <lineage>
        <taxon>Eukaryota</taxon>
        <taxon>Metazoa</taxon>
        <taxon>Chordata</taxon>
        <taxon>Tunicata</taxon>
        <taxon>Ascidiacea</taxon>
        <taxon>Phlebobranchia</taxon>
        <taxon>Ascidiidae</taxon>
        <taxon>Phallusia</taxon>
    </lineage>
</organism>
<dbReference type="GO" id="GO:0005886">
    <property type="term" value="C:plasma membrane"/>
    <property type="evidence" value="ECO:0007669"/>
    <property type="project" value="UniProtKB-SubCell"/>
</dbReference>
<evidence type="ECO:0000256" key="2">
    <source>
        <dbReference type="ARBA" id="ARBA00022475"/>
    </source>
</evidence>
<proteinExistence type="evidence at transcript level"/>
<evidence type="ECO:0000256" key="7">
    <source>
        <dbReference type="PIRNR" id="PIRNR007991"/>
    </source>
</evidence>
<dbReference type="EMBL" id="LR791732">
    <property type="protein sequence ID" value="CAB3267594.1"/>
    <property type="molecule type" value="mRNA"/>
</dbReference>
<evidence type="ECO:0000256" key="6">
    <source>
        <dbReference type="ARBA" id="ARBA00025718"/>
    </source>
</evidence>
<keyword evidence="2 7" id="KW-1003">Cell membrane</keyword>
<reference evidence="10" key="1">
    <citation type="submission" date="2020-04" db="EMBL/GenBank/DDBJ databases">
        <authorList>
            <person name="Neveu A P."/>
        </authorList>
    </citation>
    <scope>NUCLEOTIDE SEQUENCE</scope>
    <source>
        <tissue evidence="10">Whole embryo</tissue>
    </source>
</reference>